<name>A0A3N2D1S4_9MICO</name>
<gene>
    <name evidence="1" type="ORF">EDD28_3144</name>
</gene>
<dbReference type="Gene3D" id="1.10.510.10">
    <property type="entry name" value="Transferase(Phosphotransferase) domain 1"/>
    <property type="match status" value="1"/>
</dbReference>
<dbReference type="AlphaFoldDB" id="A0A3N2D1S4"/>
<sequence length="334" mass="35318">MRWTAGMTTHRPTPPTPVDLARRRASAASAGRARLVVGEPVGPAGFDPAAGWFDGRLVHVRRLPPGAGPRLLGDLARLPPREELLRPLAVVGSGPATFAVLDPPTAVPLLALVRRWRRPDERDRHGGRVEDDGLDGPGLRVLLHGLAAALVPMHARGIAAGWLGPESVLVDATGRPRLDLALSIGHRRPEASPADDAVALGVLAGWIARELDIEVGAAVGLLLDEVLVGRDRVPVRVGAGQAVLAHPGTDGPSVDDVTASWLARLLDATARDVGTRPVAVPSWVDPRTRLLLDAVGDRRAATALASPDRPRGGRLGWGVLSRGRLGPRRRSWGR</sequence>
<comment type="caution">
    <text evidence="1">The sequence shown here is derived from an EMBL/GenBank/DDBJ whole genome shotgun (WGS) entry which is preliminary data.</text>
</comment>
<reference evidence="1 2" key="1">
    <citation type="submission" date="2018-11" db="EMBL/GenBank/DDBJ databases">
        <title>Sequencing the genomes of 1000 actinobacteria strains.</title>
        <authorList>
            <person name="Klenk H.-P."/>
        </authorList>
    </citation>
    <scope>NUCLEOTIDE SEQUENCE [LARGE SCALE GENOMIC DNA]</scope>
    <source>
        <strain evidence="1 2">DSM 13521</strain>
    </source>
</reference>
<proteinExistence type="predicted"/>
<accession>A0A3N2D1S4</accession>
<dbReference type="EMBL" id="RKHQ01000002">
    <property type="protein sequence ID" value="ROR93722.1"/>
    <property type="molecule type" value="Genomic_DNA"/>
</dbReference>
<evidence type="ECO:0000313" key="1">
    <source>
        <dbReference type="EMBL" id="ROR93722.1"/>
    </source>
</evidence>
<organism evidence="1 2">
    <name type="scientific">Salana multivorans</name>
    <dbReference type="NCBI Taxonomy" id="120377"/>
    <lineage>
        <taxon>Bacteria</taxon>
        <taxon>Bacillati</taxon>
        <taxon>Actinomycetota</taxon>
        <taxon>Actinomycetes</taxon>
        <taxon>Micrococcales</taxon>
        <taxon>Beutenbergiaceae</taxon>
        <taxon>Salana</taxon>
    </lineage>
</organism>
<dbReference type="Proteomes" id="UP000275356">
    <property type="component" value="Unassembled WGS sequence"/>
</dbReference>
<keyword evidence="2" id="KW-1185">Reference proteome</keyword>
<protein>
    <submittedName>
        <fullName evidence="1">Uncharacterized protein</fullName>
    </submittedName>
</protein>
<evidence type="ECO:0000313" key="2">
    <source>
        <dbReference type="Proteomes" id="UP000275356"/>
    </source>
</evidence>